<protein>
    <recommendedName>
        <fullName evidence="7">ABC transmembrane type-1 domain-containing protein</fullName>
    </recommendedName>
</protein>
<gene>
    <name evidence="5" type="ORF">PTT_16777</name>
</gene>
<feature type="transmembrane region" description="Helical" evidence="4">
    <location>
        <begin position="40"/>
        <end position="64"/>
    </location>
</feature>
<evidence type="ECO:0000256" key="1">
    <source>
        <dbReference type="ARBA" id="ARBA00022692"/>
    </source>
</evidence>
<keyword evidence="6" id="KW-1185">Reference proteome</keyword>
<evidence type="ECO:0008006" key="7">
    <source>
        <dbReference type="Google" id="ProtNLM"/>
    </source>
</evidence>
<accession>E3S2Z3</accession>
<dbReference type="GO" id="GO:0005524">
    <property type="term" value="F:ATP binding"/>
    <property type="evidence" value="ECO:0007669"/>
    <property type="project" value="InterPro"/>
</dbReference>
<evidence type="ECO:0000313" key="5">
    <source>
        <dbReference type="EMBL" id="EFQ87656.1"/>
    </source>
</evidence>
<evidence type="ECO:0000313" key="6">
    <source>
        <dbReference type="Proteomes" id="UP000001067"/>
    </source>
</evidence>
<dbReference type="Gene3D" id="1.20.1560.10">
    <property type="entry name" value="ABC transporter type 1, transmembrane domain"/>
    <property type="match status" value="1"/>
</dbReference>
<dbReference type="Proteomes" id="UP000001067">
    <property type="component" value="Unassembled WGS sequence"/>
</dbReference>
<sequence length="97" mass="10680">MSADKATGRDQDVSDKARKSPHAGIVNYIRVFTYGTKLDICLVMLCCFTSIGSGVAFPLMNIVFGQLVGSFTKYFILETTSESVRQASRLPHQLSSR</sequence>
<reference evidence="5 6" key="1">
    <citation type="journal article" date="2010" name="Genome Biol.">
        <title>A first genome assembly of the barley fungal pathogen Pyrenophora teres f. teres.</title>
        <authorList>
            <person name="Ellwood S.R."/>
            <person name="Liu Z."/>
            <person name="Syme R.A."/>
            <person name="Lai Z."/>
            <person name="Hane J.K."/>
            <person name="Keiper F."/>
            <person name="Moffat C.S."/>
            <person name="Oliver R.P."/>
            <person name="Friesen T.L."/>
        </authorList>
    </citation>
    <scope>NUCLEOTIDE SEQUENCE [LARGE SCALE GENOMIC DNA]</scope>
    <source>
        <strain evidence="5 6">0-1</strain>
    </source>
</reference>
<evidence type="ECO:0000256" key="3">
    <source>
        <dbReference type="ARBA" id="ARBA00023136"/>
    </source>
</evidence>
<dbReference type="OrthoDB" id="1742190at2759"/>
<proteinExistence type="predicted"/>
<dbReference type="EMBL" id="GL536884">
    <property type="protein sequence ID" value="EFQ87656.1"/>
    <property type="molecule type" value="Genomic_DNA"/>
</dbReference>
<evidence type="ECO:0000256" key="2">
    <source>
        <dbReference type="ARBA" id="ARBA00022989"/>
    </source>
</evidence>
<keyword evidence="2 4" id="KW-1133">Transmembrane helix</keyword>
<keyword evidence="1 4" id="KW-0812">Transmembrane</keyword>
<dbReference type="KEGG" id="pte:PTT_16777"/>
<dbReference type="HOGENOM" id="CLU_2347764_0_0_1"/>
<dbReference type="GO" id="GO:0016020">
    <property type="term" value="C:membrane"/>
    <property type="evidence" value="ECO:0007669"/>
    <property type="project" value="InterPro"/>
</dbReference>
<organism evidence="6">
    <name type="scientific">Pyrenophora teres f. teres (strain 0-1)</name>
    <name type="common">Barley net blotch fungus</name>
    <name type="synonym">Drechslera teres f. teres</name>
    <dbReference type="NCBI Taxonomy" id="861557"/>
    <lineage>
        <taxon>Eukaryota</taxon>
        <taxon>Fungi</taxon>
        <taxon>Dikarya</taxon>
        <taxon>Ascomycota</taxon>
        <taxon>Pezizomycotina</taxon>
        <taxon>Dothideomycetes</taxon>
        <taxon>Pleosporomycetidae</taxon>
        <taxon>Pleosporales</taxon>
        <taxon>Pleosporineae</taxon>
        <taxon>Pleosporaceae</taxon>
        <taxon>Pyrenophora</taxon>
    </lineage>
</organism>
<evidence type="ECO:0000256" key="4">
    <source>
        <dbReference type="SAM" id="Phobius"/>
    </source>
</evidence>
<name>E3S2Z3_PYRTT</name>
<dbReference type="AlphaFoldDB" id="E3S2Z3"/>
<dbReference type="InterPro" id="IPR036640">
    <property type="entry name" value="ABC1_TM_sf"/>
</dbReference>
<keyword evidence="3 4" id="KW-0472">Membrane</keyword>